<sequence length="164" mass="18692" precursor="true">MKRLISLLLITFILVSSFATVAYAETKYYDKTGRAGVTVWSSDYGLKYLFIDYVMHEAVSPGTTSTNFFYHENYGTWKDTYGPLLTWDVMVTNRYKEGSNVKLTIEDWKWEPKSLIVNPGTHVGGGTNSTDVYLSNTSKQVEATYSFYTDDATPNWSYTTVNLF</sequence>
<organism evidence="2 3">
    <name type="scientific">Thermincola ferriacetica</name>
    <dbReference type="NCBI Taxonomy" id="281456"/>
    <lineage>
        <taxon>Bacteria</taxon>
        <taxon>Bacillati</taxon>
        <taxon>Bacillota</taxon>
        <taxon>Clostridia</taxon>
        <taxon>Eubacteriales</taxon>
        <taxon>Thermincolaceae</taxon>
        <taxon>Thermincola</taxon>
    </lineage>
</organism>
<reference evidence="3" key="1">
    <citation type="submission" date="2015-07" db="EMBL/GenBank/DDBJ databases">
        <title>Complete Genome of Thermincola ferriacetica strain Z-0001T.</title>
        <authorList>
            <person name="Lusk B."/>
            <person name="Badalamenti J.P."/>
            <person name="Parameswaran P."/>
            <person name="Bond D.R."/>
            <person name="Torres C.I."/>
        </authorList>
    </citation>
    <scope>NUCLEOTIDE SEQUENCE [LARGE SCALE GENOMIC DNA]</scope>
    <source>
        <strain evidence="3">Z-0001</strain>
    </source>
</reference>
<name>A0A0L6VY36_9FIRM</name>
<evidence type="ECO:0000313" key="2">
    <source>
        <dbReference type="EMBL" id="KNZ68170.1"/>
    </source>
</evidence>
<keyword evidence="3" id="KW-1185">Reference proteome</keyword>
<feature type="signal peptide" evidence="1">
    <location>
        <begin position="1"/>
        <end position="24"/>
    </location>
</feature>
<dbReference type="AlphaFoldDB" id="A0A0L6VY36"/>
<comment type="caution">
    <text evidence="2">The sequence shown here is derived from an EMBL/GenBank/DDBJ whole genome shotgun (WGS) entry which is preliminary data.</text>
</comment>
<feature type="chain" id="PRO_5005568859" evidence="1">
    <location>
        <begin position="25"/>
        <end position="164"/>
    </location>
</feature>
<keyword evidence="1" id="KW-0732">Signal</keyword>
<evidence type="ECO:0000256" key="1">
    <source>
        <dbReference type="SAM" id="SignalP"/>
    </source>
</evidence>
<dbReference type="RefSeq" id="WP_052219191.1">
    <property type="nucleotide sequence ID" value="NZ_LGTE01000054.1"/>
</dbReference>
<dbReference type="Proteomes" id="UP000037175">
    <property type="component" value="Unassembled WGS sequence"/>
</dbReference>
<accession>A0A0L6VY36</accession>
<gene>
    <name evidence="2" type="ORF">Tfer_3295</name>
</gene>
<dbReference type="EMBL" id="LGTE01000054">
    <property type="protein sequence ID" value="KNZ68170.1"/>
    <property type="molecule type" value="Genomic_DNA"/>
</dbReference>
<protein>
    <submittedName>
        <fullName evidence="2">Uncharacterized protein</fullName>
    </submittedName>
</protein>
<evidence type="ECO:0000313" key="3">
    <source>
        <dbReference type="Proteomes" id="UP000037175"/>
    </source>
</evidence>
<proteinExistence type="predicted"/>